<name>A0ABX0ZWV2_9ACTN</name>
<dbReference type="InterPro" id="IPR036736">
    <property type="entry name" value="ACP-like_sf"/>
</dbReference>
<feature type="region of interest" description="Disordered" evidence="4">
    <location>
        <begin position="1"/>
        <end position="31"/>
    </location>
</feature>
<organism evidence="6 7">
    <name type="scientific">Actinacidiphila epipremni</name>
    <dbReference type="NCBI Taxonomy" id="2053013"/>
    <lineage>
        <taxon>Bacteria</taxon>
        <taxon>Bacillati</taxon>
        <taxon>Actinomycetota</taxon>
        <taxon>Actinomycetes</taxon>
        <taxon>Kitasatosporales</taxon>
        <taxon>Streptomycetaceae</taxon>
        <taxon>Actinacidiphila</taxon>
    </lineage>
</organism>
<keyword evidence="3" id="KW-0276">Fatty acid metabolism</keyword>
<accession>A0ABX0ZWV2</accession>
<dbReference type="PROSITE" id="PS50075">
    <property type="entry name" value="CARRIER"/>
    <property type="match status" value="1"/>
</dbReference>
<dbReference type="EMBL" id="JAATEJ010000019">
    <property type="protein sequence ID" value="NJP46048.1"/>
    <property type="molecule type" value="Genomic_DNA"/>
</dbReference>
<evidence type="ECO:0000256" key="1">
    <source>
        <dbReference type="ARBA" id="ARBA00022450"/>
    </source>
</evidence>
<feature type="compositionally biased region" description="Low complexity" evidence="4">
    <location>
        <begin position="1"/>
        <end position="10"/>
    </location>
</feature>
<gene>
    <name evidence="3" type="primary">acpP</name>
    <name evidence="6" type="ORF">HCN08_21955</name>
</gene>
<evidence type="ECO:0000256" key="4">
    <source>
        <dbReference type="SAM" id="MobiDB-lite"/>
    </source>
</evidence>
<evidence type="ECO:0000259" key="5">
    <source>
        <dbReference type="PROSITE" id="PS50075"/>
    </source>
</evidence>
<comment type="similarity">
    <text evidence="3">Belongs to the acyl carrier protein (ACP) family.</text>
</comment>
<dbReference type="Pfam" id="PF00550">
    <property type="entry name" value="PP-binding"/>
    <property type="match status" value="1"/>
</dbReference>
<feature type="modified residue" description="O-(pantetheine 4'-phosphoryl)serine" evidence="3">
    <location>
        <position position="72"/>
    </location>
</feature>
<evidence type="ECO:0000313" key="7">
    <source>
        <dbReference type="Proteomes" id="UP000734511"/>
    </source>
</evidence>
<keyword evidence="3" id="KW-0443">Lipid metabolism</keyword>
<keyword evidence="3" id="KW-0963">Cytoplasm</keyword>
<evidence type="ECO:0000313" key="6">
    <source>
        <dbReference type="EMBL" id="NJP46048.1"/>
    </source>
</evidence>
<keyword evidence="1 3" id="KW-0596">Phosphopantetheine</keyword>
<keyword evidence="3" id="KW-0444">Lipid biosynthesis</keyword>
<comment type="pathway">
    <text evidence="3">Lipid metabolism; fatty acid biosynthesis.</text>
</comment>
<evidence type="ECO:0000256" key="2">
    <source>
        <dbReference type="ARBA" id="ARBA00022553"/>
    </source>
</evidence>
<keyword evidence="7" id="KW-1185">Reference proteome</keyword>
<dbReference type="Proteomes" id="UP000734511">
    <property type="component" value="Unassembled WGS sequence"/>
</dbReference>
<reference evidence="6 7" key="1">
    <citation type="submission" date="2020-03" db="EMBL/GenBank/DDBJ databases">
        <title>WGS of actinomycetes isolated from Thailand.</title>
        <authorList>
            <person name="Thawai C."/>
        </authorList>
    </citation>
    <scope>NUCLEOTIDE SEQUENCE [LARGE SCALE GENOMIC DNA]</scope>
    <source>
        <strain evidence="6 7">PRB2-1</strain>
    </source>
</reference>
<dbReference type="InterPro" id="IPR003231">
    <property type="entry name" value="ACP"/>
</dbReference>
<comment type="PTM">
    <text evidence="3">4'-phosphopantetheine is transferred from CoA to a specific serine of apo-ACP by AcpS. This modification is essential for activity because fatty acids are bound in thioester linkage to the sulfhydryl of the prosthetic group.</text>
</comment>
<dbReference type="SUPFAM" id="SSF47336">
    <property type="entry name" value="ACP-like"/>
    <property type="match status" value="1"/>
</dbReference>
<comment type="caution">
    <text evidence="6">The sequence shown here is derived from an EMBL/GenBank/DDBJ whole genome shotgun (WGS) entry which is preliminary data.</text>
</comment>
<dbReference type="InterPro" id="IPR009081">
    <property type="entry name" value="PP-bd_ACP"/>
</dbReference>
<dbReference type="Gene3D" id="1.10.1200.10">
    <property type="entry name" value="ACP-like"/>
    <property type="match status" value="1"/>
</dbReference>
<keyword evidence="2 3" id="KW-0597">Phosphoprotein</keyword>
<comment type="subcellular location">
    <subcellularLocation>
        <location evidence="3">Cytoplasm</location>
    </subcellularLocation>
</comment>
<proteinExistence type="inferred from homology"/>
<evidence type="ECO:0000256" key="3">
    <source>
        <dbReference type="HAMAP-Rule" id="MF_01217"/>
    </source>
</evidence>
<dbReference type="HAMAP" id="MF_01217">
    <property type="entry name" value="Acyl_carrier"/>
    <property type="match status" value="1"/>
</dbReference>
<feature type="domain" description="Carrier" evidence="5">
    <location>
        <begin position="37"/>
        <end position="114"/>
    </location>
</feature>
<keyword evidence="3" id="KW-0275">Fatty acid biosynthesis</keyword>
<protein>
    <recommendedName>
        <fullName evidence="3">Acyl carrier protein</fullName>
        <shortName evidence="3">ACP</shortName>
    </recommendedName>
</protein>
<comment type="function">
    <text evidence="3">Carrier of the growing fatty acid chain in fatty acid biosynthesis.</text>
</comment>
<sequence length="125" mass="13436">MPRTGPARGPRGPHRPYSPPRPLVRTTPVTTDATPADLLRNRIADVLVDRLGLLPEEVVPEARFKEDLGMDSLDMVELLTVVEEELGEPLDSPDDTLSSLATIGDVADFLLARGVAAEEAQEVGA</sequence>